<evidence type="ECO:0000259" key="4">
    <source>
        <dbReference type="PROSITE" id="PS01124"/>
    </source>
</evidence>
<evidence type="ECO:0000313" key="6">
    <source>
        <dbReference type="Proteomes" id="UP001304650"/>
    </source>
</evidence>
<keyword evidence="1" id="KW-0805">Transcription regulation</keyword>
<evidence type="ECO:0000256" key="3">
    <source>
        <dbReference type="ARBA" id="ARBA00023163"/>
    </source>
</evidence>
<reference evidence="5" key="1">
    <citation type="submission" date="2022-02" db="EMBL/GenBank/DDBJ databases">
        <title>Paenibacillus sp. MBLB1832 Whole Genome Shotgun Sequencing.</title>
        <authorList>
            <person name="Hwang C.Y."/>
            <person name="Cho E.-S."/>
            <person name="Seo M.-J."/>
        </authorList>
    </citation>
    <scope>NUCLEOTIDE SEQUENCE</scope>
    <source>
        <strain evidence="5">MBLB1832</strain>
    </source>
</reference>
<evidence type="ECO:0000256" key="2">
    <source>
        <dbReference type="ARBA" id="ARBA00023125"/>
    </source>
</evidence>
<feature type="domain" description="HTH araC/xylS-type" evidence="4">
    <location>
        <begin position="190"/>
        <end position="288"/>
    </location>
</feature>
<dbReference type="SUPFAM" id="SSF51215">
    <property type="entry name" value="Regulatory protein AraC"/>
    <property type="match status" value="1"/>
</dbReference>
<dbReference type="PANTHER" id="PTHR43280:SF34">
    <property type="entry name" value="ARAC-FAMILY TRANSCRIPTIONAL REGULATOR"/>
    <property type="match status" value="1"/>
</dbReference>
<keyword evidence="6" id="KW-1185">Reference proteome</keyword>
<dbReference type="Proteomes" id="UP001304650">
    <property type="component" value="Chromosome"/>
</dbReference>
<dbReference type="SUPFAM" id="SSF46689">
    <property type="entry name" value="Homeodomain-like"/>
    <property type="match status" value="1"/>
</dbReference>
<accession>A0AA96LU17</accession>
<dbReference type="Gene3D" id="1.10.10.60">
    <property type="entry name" value="Homeodomain-like"/>
    <property type="match status" value="2"/>
</dbReference>
<dbReference type="SMART" id="SM00342">
    <property type="entry name" value="HTH_ARAC"/>
    <property type="match status" value="1"/>
</dbReference>
<gene>
    <name evidence="5" type="ORF">MJB10_08270</name>
</gene>
<dbReference type="InterPro" id="IPR018060">
    <property type="entry name" value="HTH_AraC"/>
</dbReference>
<dbReference type="GO" id="GO:0003700">
    <property type="term" value="F:DNA-binding transcription factor activity"/>
    <property type="evidence" value="ECO:0007669"/>
    <property type="project" value="InterPro"/>
</dbReference>
<name>A0AA96LU17_9BACL</name>
<dbReference type="PANTHER" id="PTHR43280">
    <property type="entry name" value="ARAC-FAMILY TRANSCRIPTIONAL REGULATOR"/>
    <property type="match status" value="1"/>
</dbReference>
<dbReference type="Pfam" id="PF02311">
    <property type="entry name" value="AraC_binding"/>
    <property type="match status" value="1"/>
</dbReference>
<keyword evidence="3" id="KW-0804">Transcription</keyword>
<proteinExistence type="predicted"/>
<dbReference type="PROSITE" id="PS01124">
    <property type="entry name" value="HTH_ARAC_FAMILY_2"/>
    <property type="match status" value="1"/>
</dbReference>
<dbReference type="Gene3D" id="2.60.120.10">
    <property type="entry name" value="Jelly Rolls"/>
    <property type="match status" value="1"/>
</dbReference>
<dbReference type="EMBL" id="CP130319">
    <property type="protein sequence ID" value="WNR46074.1"/>
    <property type="molecule type" value="Genomic_DNA"/>
</dbReference>
<dbReference type="RefSeq" id="WP_314803370.1">
    <property type="nucleotide sequence ID" value="NZ_CP130319.1"/>
</dbReference>
<sequence>MKKHIYIDENENYEFRFGDLMVRILNVTRVFPSRDWRVGEHSHTCYELHVIPAGEGIVTIEGRELHVRGGQFYITGPYIEHAQQVVEANPMSEYCLRWELIPLSDHTAESDEYRTLKKYLSHCYPYAFEDTNRIDHKFERIFTELQVPRVGSQLRIQAILVDIMVDVVQSVDIFGNARKLMEAEEVLRLNRILEFIQKEYHRPITAEEVSCLLFLSPRQINRLLQKRTGCSLGELIIRRRLEMAITALRQTKLTIEEIAIRCGFTSRYYMYEVFRKHGYPSPGEVRKVNHA</sequence>
<protein>
    <submittedName>
        <fullName evidence="5">AraC family transcriptional regulator</fullName>
    </submittedName>
</protein>
<dbReference type="InterPro" id="IPR014710">
    <property type="entry name" value="RmlC-like_jellyroll"/>
</dbReference>
<evidence type="ECO:0000313" key="5">
    <source>
        <dbReference type="EMBL" id="WNR46074.1"/>
    </source>
</evidence>
<dbReference type="Pfam" id="PF12833">
    <property type="entry name" value="HTH_18"/>
    <property type="match status" value="1"/>
</dbReference>
<dbReference type="AlphaFoldDB" id="A0AA96LU17"/>
<evidence type="ECO:0000256" key="1">
    <source>
        <dbReference type="ARBA" id="ARBA00023015"/>
    </source>
</evidence>
<dbReference type="InterPro" id="IPR037923">
    <property type="entry name" value="HTH-like"/>
</dbReference>
<dbReference type="GO" id="GO:0043565">
    <property type="term" value="F:sequence-specific DNA binding"/>
    <property type="evidence" value="ECO:0007669"/>
    <property type="project" value="InterPro"/>
</dbReference>
<dbReference type="KEGG" id="proo:MJB10_08270"/>
<keyword evidence="2" id="KW-0238">DNA-binding</keyword>
<dbReference type="InterPro" id="IPR003313">
    <property type="entry name" value="AraC-bd"/>
</dbReference>
<organism evidence="5 6">
    <name type="scientific">Paenibacillus roseopurpureus</name>
    <dbReference type="NCBI Taxonomy" id="2918901"/>
    <lineage>
        <taxon>Bacteria</taxon>
        <taxon>Bacillati</taxon>
        <taxon>Bacillota</taxon>
        <taxon>Bacilli</taxon>
        <taxon>Bacillales</taxon>
        <taxon>Paenibacillaceae</taxon>
        <taxon>Paenibacillus</taxon>
    </lineage>
</organism>
<dbReference type="InterPro" id="IPR009057">
    <property type="entry name" value="Homeodomain-like_sf"/>
</dbReference>